<evidence type="ECO:0000313" key="13">
    <source>
        <dbReference type="EMBL" id="KFN48710.1"/>
    </source>
</evidence>
<feature type="binding site" evidence="12">
    <location>
        <position position="73"/>
    </location>
    <ligand>
        <name>Na(+)</name>
        <dbReference type="ChEBI" id="CHEBI:29101"/>
        <note>structural</note>
    </ligand>
</feature>
<keyword evidence="5 12" id="KW-1133">Transmembrane helix</keyword>
<feature type="transmembrane region" description="Helical" evidence="12">
    <location>
        <begin position="36"/>
        <end position="55"/>
    </location>
</feature>
<evidence type="ECO:0000256" key="11">
    <source>
        <dbReference type="ARBA" id="ARBA00035585"/>
    </source>
</evidence>
<dbReference type="NCBIfam" id="TIGR00494">
    <property type="entry name" value="crcB"/>
    <property type="match status" value="1"/>
</dbReference>
<dbReference type="RefSeq" id="WP_026817589.1">
    <property type="nucleotide sequence ID" value="NZ_AUFF01000012.1"/>
</dbReference>
<feature type="binding site" evidence="12">
    <location>
        <position position="76"/>
    </location>
    <ligand>
        <name>Na(+)</name>
        <dbReference type="ChEBI" id="CHEBI:29101"/>
        <note>structural</note>
    </ligand>
</feature>
<comment type="subcellular location">
    <subcellularLocation>
        <location evidence="1 12">Cell membrane</location>
        <topology evidence="1 12">Multi-pass membrane protein</topology>
    </subcellularLocation>
</comment>
<proteinExistence type="inferred from homology"/>
<evidence type="ECO:0000256" key="7">
    <source>
        <dbReference type="ARBA" id="ARBA00023065"/>
    </source>
</evidence>
<evidence type="ECO:0000256" key="9">
    <source>
        <dbReference type="ARBA" id="ARBA00023303"/>
    </source>
</evidence>
<accession>A0A091BWI8</accession>
<dbReference type="STRING" id="1121013.GCA_000426365_02704"/>
<protein>
    <recommendedName>
        <fullName evidence="12">Fluoride-specific ion channel FluC</fullName>
    </recommendedName>
</protein>
<gene>
    <name evidence="12" type="primary">fluC</name>
    <name evidence="12" type="synonym">crcB</name>
    <name evidence="13" type="ORF">P873_13720</name>
</gene>
<comment type="caution">
    <text evidence="13">The sequence shown here is derived from an EMBL/GenBank/DDBJ whole genome shotgun (WGS) entry which is preliminary data.</text>
</comment>
<keyword evidence="2 12" id="KW-1003">Cell membrane</keyword>
<dbReference type="Pfam" id="PF02537">
    <property type="entry name" value="CRCB"/>
    <property type="match status" value="1"/>
</dbReference>
<name>A0A091BWI8_9GAMM</name>
<keyword evidence="12" id="KW-0813">Transport</keyword>
<keyword evidence="4 12" id="KW-0812">Transmembrane</keyword>
<evidence type="ECO:0000256" key="4">
    <source>
        <dbReference type="ARBA" id="ARBA00022692"/>
    </source>
</evidence>
<dbReference type="InterPro" id="IPR003691">
    <property type="entry name" value="FluC"/>
</dbReference>
<dbReference type="PANTHER" id="PTHR28259">
    <property type="entry name" value="FLUORIDE EXPORT PROTEIN 1-RELATED"/>
    <property type="match status" value="1"/>
</dbReference>
<dbReference type="EMBL" id="AWXU01000049">
    <property type="protein sequence ID" value="KFN48710.1"/>
    <property type="molecule type" value="Genomic_DNA"/>
</dbReference>
<dbReference type="GO" id="GO:0140114">
    <property type="term" value="P:cellular detoxification of fluoride"/>
    <property type="evidence" value="ECO:0007669"/>
    <property type="project" value="UniProtKB-UniRule"/>
</dbReference>
<evidence type="ECO:0000256" key="3">
    <source>
        <dbReference type="ARBA" id="ARBA00022519"/>
    </source>
</evidence>
<comment type="catalytic activity">
    <reaction evidence="11">
        <text>fluoride(in) = fluoride(out)</text>
        <dbReference type="Rhea" id="RHEA:76159"/>
        <dbReference type="ChEBI" id="CHEBI:17051"/>
    </reaction>
    <physiologicalReaction direction="left-to-right" evidence="11">
        <dbReference type="Rhea" id="RHEA:76160"/>
    </physiologicalReaction>
</comment>
<keyword evidence="3" id="KW-0997">Cell inner membrane</keyword>
<comment type="function">
    <text evidence="12">Fluoride-specific ion channel. Important for reducing fluoride concentration in the cell, thus reducing its toxicity.</text>
</comment>
<reference evidence="13 14" key="1">
    <citation type="submission" date="2013-09" db="EMBL/GenBank/DDBJ databases">
        <title>Genome sequencing of Arenimonas composti.</title>
        <authorList>
            <person name="Chen F."/>
            <person name="Wang G."/>
        </authorList>
    </citation>
    <scope>NUCLEOTIDE SEQUENCE [LARGE SCALE GENOMIC DNA]</scope>
    <source>
        <strain evidence="13 14">TR7-09</strain>
    </source>
</reference>
<keyword evidence="6 12" id="KW-0915">Sodium</keyword>
<dbReference type="Proteomes" id="UP000029391">
    <property type="component" value="Unassembled WGS sequence"/>
</dbReference>
<evidence type="ECO:0000313" key="14">
    <source>
        <dbReference type="Proteomes" id="UP000029391"/>
    </source>
</evidence>
<keyword evidence="7 12" id="KW-0406">Ion transport</keyword>
<evidence type="ECO:0000256" key="6">
    <source>
        <dbReference type="ARBA" id="ARBA00023053"/>
    </source>
</evidence>
<evidence type="ECO:0000256" key="2">
    <source>
        <dbReference type="ARBA" id="ARBA00022475"/>
    </source>
</evidence>
<evidence type="ECO:0000256" key="12">
    <source>
        <dbReference type="HAMAP-Rule" id="MF_00454"/>
    </source>
</evidence>
<feature type="transmembrane region" description="Helical" evidence="12">
    <location>
        <begin position="62"/>
        <end position="82"/>
    </location>
</feature>
<keyword evidence="14" id="KW-1185">Reference proteome</keyword>
<keyword evidence="8 12" id="KW-0472">Membrane</keyword>
<dbReference type="GO" id="GO:0062054">
    <property type="term" value="F:fluoride channel activity"/>
    <property type="evidence" value="ECO:0007669"/>
    <property type="project" value="UniProtKB-UniRule"/>
</dbReference>
<evidence type="ECO:0000256" key="10">
    <source>
        <dbReference type="ARBA" id="ARBA00035120"/>
    </source>
</evidence>
<dbReference type="HAMAP" id="MF_00454">
    <property type="entry name" value="FluC"/>
    <property type="match status" value="1"/>
</dbReference>
<comment type="similarity">
    <text evidence="10 12">Belongs to the fluoride channel Fluc/FEX (TC 1.A.43) family.</text>
</comment>
<evidence type="ECO:0000256" key="5">
    <source>
        <dbReference type="ARBA" id="ARBA00022989"/>
    </source>
</evidence>
<dbReference type="PANTHER" id="PTHR28259:SF1">
    <property type="entry name" value="FLUORIDE EXPORT PROTEIN 1-RELATED"/>
    <property type="match status" value="1"/>
</dbReference>
<comment type="activity regulation">
    <text evidence="12">Na(+) is not transported, but it plays an essential structural role and its presence is essential for fluoride channel function.</text>
</comment>
<dbReference type="GO" id="GO:0005886">
    <property type="term" value="C:plasma membrane"/>
    <property type="evidence" value="ECO:0007669"/>
    <property type="project" value="UniProtKB-SubCell"/>
</dbReference>
<keyword evidence="12" id="KW-0479">Metal-binding</keyword>
<feature type="transmembrane region" description="Helical" evidence="12">
    <location>
        <begin position="94"/>
        <end position="114"/>
    </location>
</feature>
<organism evidence="13 14">
    <name type="scientific">Arenimonas composti TR7-09 = DSM 18010</name>
    <dbReference type="NCBI Taxonomy" id="1121013"/>
    <lineage>
        <taxon>Bacteria</taxon>
        <taxon>Pseudomonadati</taxon>
        <taxon>Pseudomonadota</taxon>
        <taxon>Gammaproteobacteria</taxon>
        <taxon>Lysobacterales</taxon>
        <taxon>Lysobacteraceae</taxon>
        <taxon>Arenimonas</taxon>
    </lineage>
</organism>
<sequence>MPGWLWVGLGGALGAIARYGVSLALAGSAARFPWPTFAVNVLGCLLIGLVAGVLARAPDGDTLRLFVVTGVLGGFTTFSAFGLETLTLMRRGDAALAAVYVLGSVGVCLFAVWLGSRLAE</sequence>
<dbReference type="OrthoDB" id="9806299at2"/>
<keyword evidence="9 12" id="KW-0407">Ion channel</keyword>
<dbReference type="AlphaFoldDB" id="A0A091BWI8"/>
<evidence type="ECO:0000256" key="1">
    <source>
        <dbReference type="ARBA" id="ARBA00004651"/>
    </source>
</evidence>
<dbReference type="eggNOG" id="COG0239">
    <property type="taxonomic scope" value="Bacteria"/>
</dbReference>
<evidence type="ECO:0000256" key="8">
    <source>
        <dbReference type="ARBA" id="ARBA00023136"/>
    </source>
</evidence>
<dbReference type="GO" id="GO:0046872">
    <property type="term" value="F:metal ion binding"/>
    <property type="evidence" value="ECO:0007669"/>
    <property type="project" value="UniProtKB-KW"/>
</dbReference>